<evidence type="ECO:0000313" key="5">
    <source>
        <dbReference type="EMBL" id="SMF49324.1"/>
    </source>
</evidence>
<dbReference type="Gene3D" id="3.90.1530.30">
    <property type="match status" value="1"/>
</dbReference>
<dbReference type="PANTHER" id="PTHR33375:SF1">
    <property type="entry name" value="CHROMOSOME-PARTITIONING PROTEIN PARB-RELATED"/>
    <property type="match status" value="1"/>
</dbReference>
<proteinExistence type="inferred from homology"/>
<comment type="similarity">
    <text evidence="1">Belongs to the ParB family.</text>
</comment>
<dbReference type="GO" id="GO:0003677">
    <property type="term" value="F:DNA binding"/>
    <property type="evidence" value="ECO:0007669"/>
    <property type="project" value="InterPro"/>
</dbReference>
<dbReference type="SUPFAM" id="SSF109709">
    <property type="entry name" value="KorB DNA-binding domain-like"/>
    <property type="match status" value="1"/>
</dbReference>
<name>A0A1X7FBE2_9PROT</name>
<dbReference type="Proteomes" id="UP000192936">
    <property type="component" value="Unassembled WGS sequence"/>
</dbReference>
<dbReference type="AlphaFoldDB" id="A0A1X7FBE2"/>
<dbReference type="GO" id="GO:0007059">
    <property type="term" value="P:chromosome segregation"/>
    <property type="evidence" value="ECO:0007669"/>
    <property type="project" value="UniProtKB-KW"/>
</dbReference>
<dbReference type="InterPro" id="IPR041468">
    <property type="entry name" value="HTH_ParB/Spo0J"/>
</dbReference>
<evidence type="ECO:0000259" key="4">
    <source>
        <dbReference type="SMART" id="SM00470"/>
    </source>
</evidence>
<gene>
    <name evidence="5" type="ORF">SAMN02982917_2451</name>
</gene>
<feature type="compositionally biased region" description="Basic and acidic residues" evidence="3">
    <location>
        <begin position="53"/>
        <end position="63"/>
    </location>
</feature>
<dbReference type="STRING" id="286727.SAMN02982917_2451"/>
<dbReference type="Gene3D" id="1.10.10.2830">
    <property type="match status" value="1"/>
</dbReference>
<evidence type="ECO:0000256" key="1">
    <source>
        <dbReference type="ARBA" id="ARBA00006295"/>
    </source>
</evidence>
<protein>
    <submittedName>
        <fullName evidence="5">Chromosome partitioning protein, ParB family</fullName>
    </submittedName>
</protein>
<feature type="region of interest" description="Disordered" evidence="3">
    <location>
        <begin position="26"/>
        <end position="63"/>
    </location>
</feature>
<accession>A0A1X7FBE2</accession>
<dbReference type="InterPro" id="IPR004437">
    <property type="entry name" value="ParB/RepB/Spo0J"/>
</dbReference>
<dbReference type="InterPro" id="IPR036086">
    <property type="entry name" value="ParB/Sulfiredoxin_sf"/>
</dbReference>
<dbReference type="InterPro" id="IPR050336">
    <property type="entry name" value="Chromosome_partition/occlusion"/>
</dbReference>
<dbReference type="NCBIfam" id="TIGR00180">
    <property type="entry name" value="parB_part"/>
    <property type="match status" value="1"/>
</dbReference>
<evidence type="ECO:0000256" key="3">
    <source>
        <dbReference type="SAM" id="MobiDB-lite"/>
    </source>
</evidence>
<keyword evidence="2" id="KW-0159">Chromosome partition</keyword>
<organism evidence="5 6">
    <name type="scientific">Azospirillum oryzae</name>
    <dbReference type="NCBI Taxonomy" id="286727"/>
    <lineage>
        <taxon>Bacteria</taxon>
        <taxon>Pseudomonadati</taxon>
        <taxon>Pseudomonadota</taxon>
        <taxon>Alphaproteobacteria</taxon>
        <taxon>Rhodospirillales</taxon>
        <taxon>Azospirillaceae</taxon>
        <taxon>Azospirillum</taxon>
    </lineage>
</organism>
<evidence type="ECO:0000313" key="6">
    <source>
        <dbReference type="Proteomes" id="UP000192936"/>
    </source>
</evidence>
<dbReference type="SUPFAM" id="SSF110849">
    <property type="entry name" value="ParB/Sulfiredoxin"/>
    <property type="match status" value="1"/>
</dbReference>
<dbReference type="GO" id="GO:0005694">
    <property type="term" value="C:chromosome"/>
    <property type="evidence" value="ECO:0007669"/>
    <property type="project" value="TreeGrafter"/>
</dbReference>
<reference evidence="5 6" key="1">
    <citation type="submission" date="2017-04" db="EMBL/GenBank/DDBJ databases">
        <authorList>
            <person name="Afonso C.L."/>
            <person name="Miller P.J."/>
            <person name="Scott M.A."/>
            <person name="Spackman E."/>
            <person name="Goraichik I."/>
            <person name="Dimitrov K.M."/>
            <person name="Suarez D.L."/>
            <person name="Swayne D.E."/>
        </authorList>
    </citation>
    <scope>NUCLEOTIDE SEQUENCE [LARGE SCALE GENOMIC DNA]</scope>
    <source>
        <strain evidence="5 6">A2P</strain>
    </source>
</reference>
<dbReference type="Pfam" id="PF02195">
    <property type="entry name" value="ParB_N"/>
    <property type="match status" value="1"/>
</dbReference>
<dbReference type="Pfam" id="PF17762">
    <property type="entry name" value="HTH_ParB"/>
    <property type="match status" value="1"/>
</dbReference>
<dbReference type="EMBL" id="FXAK01000005">
    <property type="protein sequence ID" value="SMF49324.1"/>
    <property type="molecule type" value="Genomic_DNA"/>
</dbReference>
<dbReference type="InterPro" id="IPR003115">
    <property type="entry name" value="ParB_N"/>
</dbReference>
<dbReference type="PANTHER" id="PTHR33375">
    <property type="entry name" value="CHROMOSOME-PARTITIONING PROTEIN PARB-RELATED"/>
    <property type="match status" value="1"/>
</dbReference>
<evidence type="ECO:0000256" key="2">
    <source>
        <dbReference type="ARBA" id="ARBA00022829"/>
    </source>
</evidence>
<dbReference type="SMART" id="SM00470">
    <property type="entry name" value="ParB"/>
    <property type="match status" value="1"/>
</dbReference>
<feature type="domain" description="ParB-like N-terminal" evidence="4">
    <location>
        <begin position="68"/>
        <end position="154"/>
    </location>
</feature>
<sequence length="319" mass="35534">MPAPANRSGNVLLFFHCTVDRAVTAGHRCGTGRTPDGQGTRGPKQDMPTLAPDHSDLFDDTGKPPRLLELDVARVMRNPGMPRRHFDPQEMQSLADSIAHYGLKQPILVQEVVGGHRLVAGERRLRAHEMLGLATIYALVTSGNPDELTLVENVQRVDLDALELAEALSRLIDRFGYTQEQLGRIIGKSQSNVSHTLRLNSLPETIKQEYAAAHHDVSRSTLIEIAWIKDLDEQMALWEQVKAGDGTVQAARSRKDAAKEPSLRTMSAVGRFLDALRRATARLGDPREHRAYVDDMQRRELISLRRRIDLLLGDEPAVD</sequence>